<feature type="region of interest" description="Disordered" evidence="1">
    <location>
        <begin position="1"/>
        <end position="20"/>
    </location>
</feature>
<evidence type="ECO:0000313" key="3">
    <source>
        <dbReference type="Proteomes" id="UP000230136"/>
    </source>
</evidence>
<feature type="compositionally biased region" description="Polar residues" evidence="1">
    <location>
        <begin position="1"/>
        <end position="13"/>
    </location>
</feature>
<reference evidence="3" key="1">
    <citation type="submission" date="2017-09" db="EMBL/GenBank/DDBJ databases">
        <title>Depth-based differentiation of microbial function through sediment-hosted aquifers and enrichment of novel symbionts in the deep terrestrial subsurface.</title>
        <authorList>
            <person name="Probst A.J."/>
            <person name="Ladd B."/>
            <person name="Jarett J.K."/>
            <person name="Geller-Mcgrath D.E."/>
            <person name="Sieber C.M.K."/>
            <person name="Emerson J.B."/>
            <person name="Anantharaman K."/>
            <person name="Thomas B.C."/>
            <person name="Malmstrom R."/>
            <person name="Stieglmeier M."/>
            <person name="Klingl A."/>
            <person name="Woyke T."/>
            <person name="Ryan C.M."/>
            <person name="Banfield J.F."/>
        </authorList>
    </citation>
    <scope>NUCLEOTIDE SEQUENCE [LARGE SCALE GENOMIC DNA]</scope>
</reference>
<protein>
    <submittedName>
        <fullName evidence="2">Uncharacterized protein</fullName>
    </submittedName>
</protein>
<comment type="caution">
    <text evidence="2">The sequence shown here is derived from an EMBL/GenBank/DDBJ whole genome shotgun (WGS) entry which is preliminary data.</text>
</comment>
<dbReference type="AlphaFoldDB" id="A0A2M8DRZ4"/>
<accession>A0A2M8DRZ4</accession>
<evidence type="ECO:0000313" key="2">
    <source>
        <dbReference type="EMBL" id="PJC02165.1"/>
    </source>
</evidence>
<dbReference type="Proteomes" id="UP000230136">
    <property type="component" value="Unassembled WGS sequence"/>
</dbReference>
<evidence type="ECO:0000256" key="1">
    <source>
        <dbReference type="SAM" id="MobiDB-lite"/>
    </source>
</evidence>
<dbReference type="EMBL" id="PFSY01000040">
    <property type="protein sequence ID" value="PJC02165.1"/>
    <property type="molecule type" value="Genomic_DNA"/>
</dbReference>
<feature type="region of interest" description="Disordered" evidence="1">
    <location>
        <begin position="49"/>
        <end position="71"/>
    </location>
</feature>
<sequence length="178" mass="20339">MKNTFEGINNPNLEKQEKSQAELREALNKRFLGMRDIIKQATDEYMTALQDGSFEDQDGEEEKSGESSKDALQNKIDGLFTRAEKIKATLDSKEKLPNFTDSISAIYTRPDKKIEIITLSIEEKLKESCSLYKNTKLDIPPDFADSIREIWENNIDNIQKAIEENGFDDILLMPANLD</sequence>
<name>A0A2M8DRZ4_9BACT</name>
<gene>
    <name evidence="2" type="ORF">CO073_00890</name>
</gene>
<proteinExistence type="predicted"/>
<organism evidence="2 3">
    <name type="scientific">Candidatus Komeilibacteria bacterium CG_4_9_14_0_8_um_filter_36_9</name>
    <dbReference type="NCBI Taxonomy" id="1974473"/>
    <lineage>
        <taxon>Bacteria</taxon>
        <taxon>Candidatus Komeiliibacteriota</taxon>
    </lineage>
</organism>
<feature type="non-terminal residue" evidence="2">
    <location>
        <position position="178"/>
    </location>
</feature>